<feature type="compositionally biased region" description="Low complexity" evidence="1">
    <location>
        <begin position="33"/>
        <end position="48"/>
    </location>
</feature>
<reference evidence="4 5" key="1">
    <citation type="submission" date="2021-03" db="EMBL/GenBank/DDBJ databases">
        <title>Sequencing the genomes of 1000 actinobacteria strains.</title>
        <authorList>
            <person name="Klenk H.-P."/>
        </authorList>
    </citation>
    <scope>NUCLEOTIDE SEQUENCE [LARGE SCALE GENOMIC DNA]</scope>
    <source>
        <strain evidence="4 5">DSM 46670</strain>
    </source>
</reference>
<feature type="chain" id="PRO_5047053620" description="Gram-positive cocci surface proteins LPxTG domain-containing protein" evidence="3">
    <location>
        <begin position="27"/>
        <end position="122"/>
    </location>
</feature>
<keyword evidence="2" id="KW-0812">Transmembrane</keyword>
<dbReference type="EMBL" id="JAGINW010000001">
    <property type="protein sequence ID" value="MBP2322769.1"/>
    <property type="molecule type" value="Genomic_DNA"/>
</dbReference>
<evidence type="ECO:0000256" key="1">
    <source>
        <dbReference type="SAM" id="MobiDB-lite"/>
    </source>
</evidence>
<gene>
    <name evidence="4" type="ORF">JOF56_003154</name>
</gene>
<organism evidence="4 5">
    <name type="scientific">Kibdelosporangium banguiense</name>
    <dbReference type="NCBI Taxonomy" id="1365924"/>
    <lineage>
        <taxon>Bacteria</taxon>
        <taxon>Bacillati</taxon>
        <taxon>Actinomycetota</taxon>
        <taxon>Actinomycetes</taxon>
        <taxon>Pseudonocardiales</taxon>
        <taxon>Pseudonocardiaceae</taxon>
        <taxon>Kibdelosporangium</taxon>
    </lineage>
</organism>
<evidence type="ECO:0000313" key="5">
    <source>
        <dbReference type="Proteomes" id="UP001519332"/>
    </source>
</evidence>
<evidence type="ECO:0000313" key="4">
    <source>
        <dbReference type="EMBL" id="MBP2322769.1"/>
    </source>
</evidence>
<evidence type="ECO:0000256" key="3">
    <source>
        <dbReference type="SAM" id="SignalP"/>
    </source>
</evidence>
<dbReference type="RefSeq" id="WP_209638444.1">
    <property type="nucleotide sequence ID" value="NZ_JAGINW010000001.1"/>
</dbReference>
<keyword evidence="2" id="KW-1133">Transmembrane helix</keyword>
<comment type="caution">
    <text evidence="4">The sequence shown here is derived from an EMBL/GenBank/DDBJ whole genome shotgun (WGS) entry which is preliminary data.</text>
</comment>
<feature type="transmembrane region" description="Helical" evidence="2">
    <location>
        <begin position="96"/>
        <end position="115"/>
    </location>
</feature>
<feature type="signal peptide" evidence="3">
    <location>
        <begin position="1"/>
        <end position="26"/>
    </location>
</feature>
<sequence>MRIRSILAGLAIGVGALVLSSPVAFADTNPKETTTSPVPTSTRVRTPVAPSQRPAADVATPEARPAEGTPDRPRIKPKGAPETGAGMEDASSNTGMYVIGGVGLVALAGGGTLAVRRTRKQS</sequence>
<keyword evidence="2" id="KW-0472">Membrane</keyword>
<proteinExistence type="predicted"/>
<evidence type="ECO:0008006" key="6">
    <source>
        <dbReference type="Google" id="ProtNLM"/>
    </source>
</evidence>
<protein>
    <recommendedName>
        <fullName evidence="6">Gram-positive cocci surface proteins LPxTG domain-containing protein</fullName>
    </recommendedName>
</protein>
<keyword evidence="5" id="KW-1185">Reference proteome</keyword>
<keyword evidence="3" id="KW-0732">Signal</keyword>
<dbReference type="Proteomes" id="UP001519332">
    <property type="component" value="Unassembled WGS sequence"/>
</dbReference>
<name>A0ABS4TED4_9PSEU</name>
<evidence type="ECO:0000256" key="2">
    <source>
        <dbReference type="SAM" id="Phobius"/>
    </source>
</evidence>
<feature type="region of interest" description="Disordered" evidence="1">
    <location>
        <begin position="23"/>
        <end position="93"/>
    </location>
</feature>
<accession>A0ABS4TED4</accession>